<feature type="transmembrane region" description="Helical" evidence="1">
    <location>
        <begin position="41"/>
        <end position="62"/>
    </location>
</feature>
<gene>
    <name evidence="2" type="ORF">B456_001G1255001</name>
</gene>
<name>A0A0D2PXQ4_GOSRA</name>
<evidence type="ECO:0000313" key="2">
    <source>
        <dbReference type="EMBL" id="KJB11784.1"/>
    </source>
</evidence>
<sequence length="76" mass="8481">KLPWTICISKWVLASTITTLLLLLLLALPLLPQIVMVLKQGLRLILLLDSLVQIMICPSLMLRPITITFSTMSLVP</sequence>
<keyword evidence="1" id="KW-0812">Transmembrane</keyword>
<keyword evidence="1" id="KW-1133">Transmembrane helix</keyword>
<protein>
    <submittedName>
        <fullName evidence="2">Uncharacterized protein</fullName>
    </submittedName>
</protein>
<organism evidence="2 3">
    <name type="scientific">Gossypium raimondii</name>
    <name type="common">Peruvian cotton</name>
    <name type="synonym">Gossypium klotzschianum subsp. raimondii</name>
    <dbReference type="NCBI Taxonomy" id="29730"/>
    <lineage>
        <taxon>Eukaryota</taxon>
        <taxon>Viridiplantae</taxon>
        <taxon>Streptophyta</taxon>
        <taxon>Embryophyta</taxon>
        <taxon>Tracheophyta</taxon>
        <taxon>Spermatophyta</taxon>
        <taxon>Magnoliopsida</taxon>
        <taxon>eudicotyledons</taxon>
        <taxon>Gunneridae</taxon>
        <taxon>Pentapetalae</taxon>
        <taxon>rosids</taxon>
        <taxon>malvids</taxon>
        <taxon>Malvales</taxon>
        <taxon>Malvaceae</taxon>
        <taxon>Malvoideae</taxon>
        <taxon>Gossypium</taxon>
    </lineage>
</organism>
<evidence type="ECO:0000313" key="3">
    <source>
        <dbReference type="Proteomes" id="UP000032304"/>
    </source>
</evidence>
<feature type="non-terminal residue" evidence="2">
    <location>
        <position position="76"/>
    </location>
</feature>
<evidence type="ECO:0000256" key="1">
    <source>
        <dbReference type="SAM" id="Phobius"/>
    </source>
</evidence>
<feature type="non-terminal residue" evidence="2">
    <location>
        <position position="1"/>
    </location>
</feature>
<keyword evidence="1" id="KW-0472">Membrane</keyword>
<proteinExistence type="predicted"/>
<reference evidence="2 3" key="1">
    <citation type="journal article" date="2012" name="Nature">
        <title>Repeated polyploidization of Gossypium genomes and the evolution of spinnable cotton fibres.</title>
        <authorList>
            <person name="Paterson A.H."/>
            <person name="Wendel J.F."/>
            <person name="Gundlach H."/>
            <person name="Guo H."/>
            <person name="Jenkins J."/>
            <person name="Jin D."/>
            <person name="Llewellyn D."/>
            <person name="Showmaker K.C."/>
            <person name="Shu S."/>
            <person name="Udall J."/>
            <person name="Yoo M.J."/>
            <person name="Byers R."/>
            <person name="Chen W."/>
            <person name="Doron-Faigenboim A."/>
            <person name="Duke M.V."/>
            <person name="Gong L."/>
            <person name="Grimwood J."/>
            <person name="Grover C."/>
            <person name="Grupp K."/>
            <person name="Hu G."/>
            <person name="Lee T.H."/>
            <person name="Li J."/>
            <person name="Lin L."/>
            <person name="Liu T."/>
            <person name="Marler B.S."/>
            <person name="Page J.T."/>
            <person name="Roberts A.W."/>
            <person name="Romanel E."/>
            <person name="Sanders W.S."/>
            <person name="Szadkowski E."/>
            <person name="Tan X."/>
            <person name="Tang H."/>
            <person name="Xu C."/>
            <person name="Wang J."/>
            <person name="Wang Z."/>
            <person name="Zhang D."/>
            <person name="Zhang L."/>
            <person name="Ashrafi H."/>
            <person name="Bedon F."/>
            <person name="Bowers J.E."/>
            <person name="Brubaker C.L."/>
            <person name="Chee P.W."/>
            <person name="Das S."/>
            <person name="Gingle A.R."/>
            <person name="Haigler C.H."/>
            <person name="Harker D."/>
            <person name="Hoffmann L.V."/>
            <person name="Hovav R."/>
            <person name="Jones D.C."/>
            <person name="Lemke C."/>
            <person name="Mansoor S."/>
            <person name="ur Rahman M."/>
            <person name="Rainville L.N."/>
            <person name="Rambani A."/>
            <person name="Reddy U.K."/>
            <person name="Rong J.K."/>
            <person name="Saranga Y."/>
            <person name="Scheffler B.E."/>
            <person name="Scheffler J.A."/>
            <person name="Stelly D.M."/>
            <person name="Triplett B.A."/>
            <person name="Van Deynze A."/>
            <person name="Vaslin M.F."/>
            <person name="Waghmare V.N."/>
            <person name="Walford S.A."/>
            <person name="Wright R.J."/>
            <person name="Zaki E.A."/>
            <person name="Zhang T."/>
            <person name="Dennis E.S."/>
            <person name="Mayer K.F."/>
            <person name="Peterson D.G."/>
            <person name="Rokhsar D.S."/>
            <person name="Wang X."/>
            <person name="Schmutz J."/>
        </authorList>
    </citation>
    <scope>NUCLEOTIDE SEQUENCE [LARGE SCALE GENOMIC DNA]</scope>
</reference>
<keyword evidence="3" id="KW-1185">Reference proteome</keyword>
<dbReference type="Gramene" id="KJB11784">
    <property type="protein sequence ID" value="KJB11784"/>
    <property type="gene ID" value="B456_001G1255001"/>
</dbReference>
<feature type="transmembrane region" description="Helical" evidence="1">
    <location>
        <begin position="12"/>
        <end position="35"/>
    </location>
</feature>
<accession>A0A0D2PXQ4</accession>
<dbReference type="Proteomes" id="UP000032304">
    <property type="component" value="Chromosome 1"/>
</dbReference>
<dbReference type="AlphaFoldDB" id="A0A0D2PXQ4"/>
<dbReference type="EMBL" id="CM001740">
    <property type="protein sequence ID" value="KJB11784.1"/>
    <property type="molecule type" value="Genomic_DNA"/>
</dbReference>